<dbReference type="HOGENOM" id="CLU_2084305_0_0_1"/>
<feature type="signal peptide" evidence="1">
    <location>
        <begin position="1"/>
        <end position="17"/>
    </location>
</feature>
<evidence type="ECO:0000313" key="2">
    <source>
        <dbReference type="EMBL" id="EFR03326.1"/>
    </source>
</evidence>
<keyword evidence="3" id="KW-1185">Reference proteome</keyword>
<sequence>MHLFTVLVLSMAAFGIARPSPDVYREPTPFATLYIGQGHCEDGGDRRLIPFGESDSECIALSVKAGSGIADSLSTSVNMACITYNDADCKEKADTLIMKPTSCWNFSDSVRAFKCFV</sequence>
<dbReference type="VEuPathDB" id="FungiDB:MGYG_06323"/>
<dbReference type="RefSeq" id="XP_003171780.1">
    <property type="nucleotide sequence ID" value="XM_003171732.1"/>
</dbReference>
<name>E4UYZ6_ARTGP</name>
<evidence type="ECO:0000256" key="1">
    <source>
        <dbReference type="SAM" id="SignalP"/>
    </source>
</evidence>
<reference evidence="3" key="1">
    <citation type="journal article" date="2012" name="MBio">
        <title>Comparative genome analysis of Trichophyton rubrum and related dermatophytes reveals candidate genes involved in infection.</title>
        <authorList>
            <person name="Martinez D.A."/>
            <person name="Oliver B.G."/>
            <person name="Graeser Y."/>
            <person name="Goldberg J.M."/>
            <person name="Li W."/>
            <person name="Martinez-Rossi N.M."/>
            <person name="Monod M."/>
            <person name="Shelest E."/>
            <person name="Barton R.C."/>
            <person name="Birch E."/>
            <person name="Brakhage A.A."/>
            <person name="Chen Z."/>
            <person name="Gurr S.J."/>
            <person name="Heiman D."/>
            <person name="Heitman J."/>
            <person name="Kosti I."/>
            <person name="Rossi A."/>
            <person name="Saif S."/>
            <person name="Samalova M."/>
            <person name="Saunders C.W."/>
            <person name="Shea T."/>
            <person name="Summerbell R.C."/>
            <person name="Xu J."/>
            <person name="Young S."/>
            <person name="Zeng Q."/>
            <person name="Birren B.W."/>
            <person name="Cuomo C.A."/>
            <person name="White T.C."/>
        </authorList>
    </citation>
    <scope>NUCLEOTIDE SEQUENCE [LARGE SCALE GENOMIC DNA]</scope>
    <source>
        <strain evidence="3">ATCC MYA-4604 / CBS 118893</strain>
    </source>
</reference>
<keyword evidence="1" id="KW-0732">Signal</keyword>
<dbReference type="InParanoid" id="E4UYZ6"/>
<dbReference type="OMA" id="HAGHINC"/>
<dbReference type="OrthoDB" id="4171423at2759"/>
<accession>E4UYZ6</accession>
<gene>
    <name evidence="2" type="ORF">MGYG_06323</name>
</gene>
<organism evidence="3">
    <name type="scientific">Arthroderma gypseum (strain ATCC MYA-4604 / CBS 118893)</name>
    <name type="common">Microsporum gypseum</name>
    <dbReference type="NCBI Taxonomy" id="535722"/>
    <lineage>
        <taxon>Eukaryota</taxon>
        <taxon>Fungi</taxon>
        <taxon>Dikarya</taxon>
        <taxon>Ascomycota</taxon>
        <taxon>Pezizomycotina</taxon>
        <taxon>Eurotiomycetes</taxon>
        <taxon>Eurotiomycetidae</taxon>
        <taxon>Onygenales</taxon>
        <taxon>Arthrodermataceae</taxon>
        <taxon>Nannizzia</taxon>
    </lineage>
</organism>
<dbReference type="AlphaFoldDB" id="E4UYZ6"/>
<feature type="chain" id="PRO_5003189350" evidence="1">
    <location>
        <begin position="18"/>
        <end position="117"/>
    </location>
</feature>
<proteinExistence type="predicted"/>
<evidence type="ECO:0000313" key="3">
    <source>
        <dbReference type="Proteomes" id="UP000002669"/>
    </source>
</evidence>
<dbReference type="eggNOG" id="ENOG502RPZI">
    <property type="taxonomic scope" value="Eukaryota"/>
</dbReference>
<dbReference type="GeneID" id="10027035"/>
<protein>
    <submittedName>
        <fullName evidence="2">Uncharacterized protein</fullName>
    </submittedName>
</protein>
<dbReference type="EMBL" id="DS989826">
    <property type="protein sequence ID" value="EFR03326.1"/>
    <property type="molecule type" value="Genomic_DNA"/>
</dbReference>
<dbReference type="Proteomes" id="UP000002669">
    <property type="component" value="Unassembled WGS sequence"/>
</dbReference>